<feature type="transmembrane region" description="Helical" evidence="9">
    <location>
        <begin position="119"/>
        <end position="140"/>
    </location>
</feature>
<feature type="transmembrane region" description="Helical" evidence="9">
    <location>
        <begin position="371"/>
        <end position="392"/>
    </location>
</feature>
<dbReference type="GO" id="GO:0034204">
    <property type="term" value="P:lipid translocation"/>
    <property type="evidence" value="ECO:0007669"/>
    <property type="project" value="TreeGrafter"/>
</dbReference>
<feature type="region of interest" description="Disordered" evidence="8">
    <location>
        <begin position="67"/>
        <end position="95"/>
    </location>
</feature>
<comment type="subcellular location">
    <subcellularLocation>
        <location evidence="1">Cell membrane</location>
        <topology evidence="1">Multi-pass membrane protein</topology>
    </subcellularLocation>
</comment>
<protein>
    <submittedName>
        <fullName evidence="10">Murein biosynthesis integral membrane protein MurJ</fullName>
    </submittedName>
</protein>
<keyword evidence="11" id="KW-1185">Reference proteome</keyword>
<keyword evidence="2" id="KW-1003">Cell membrane</keyword>
<dbReference type="PANTHER" id="PTHR47019:SF1">
    <property type="entry name" value="LIPID II FLIPPASE MURJ"/>
    <property type="match status" value="1"/>
</dbReference>
<evidence type="ECO:0000256" key="4">
    <source>
        <dbReference type="ARBA" id="ARBA00022960"/>
    </source>
</evidence>
<feature type="transmembrane region" description="Helical" evidence="9">
    <location>
        <begin position="332"/>
        <end position="351"/>
    </location>
</feature>
<evidence type="ECO:0000313" key="11">
    <source>
        <dbReference type="Proteomes" id="UP000557772"/>
    </source>
</evidence>
<keyword evidence="7 9" id="KW-0472">Membrane</keyword>
<feature type="transmembrane region" description="Helical" evidence="9">
    <location>
        <begin position="581"/>
        <end position="599"/>
    </location>
</feature>
<dbReference type="GO" id="GO:0009252">
    <property type="term" value="P:peptidoglycan biosynthetic process"/>
    <property type="evidence" value="ECO:0007669"/>
    <property type="project" value="UniProtKB-KW"/>
</dbReference>
<dbReference type="PANTHER" id="PTHR47019">
    <property type="entry name" value="LIPID II FLIPPASE MURJ"/>
    <property type="match status" value="1"/>
</dbReference>
<dbReference type="Pfam" id="PF03023">
    <property type="entry name" value="MurJ"/>
    <property type="match status" value="1"/>
</dbReference>
<feature type="transmembrane region" description="Helical" evidence="9">
    <location>
        <begin position="483"/>
        <end position="502"/>
    </location>
</feature>
<reference evidence="10 11" key="1">
    <citation type="submission" date="2020-05" db="EMBL/GenBank/DDBJ databases">
        <title>Flexivirga sp. ID2601S isolated from air conditioner.</title>
        <authorList>
            <person name="Kim D.H."/>
        </authorList>
    </citation>
    <scope>NUCLEOTIDE SEQUENCE [LARGE SCALE GENOMIC DNA]</scope>
    <source>
        <strain evidence="10 11">ID2601S</strain>
    </source>
</reference>
<feature type="transmembrane region" description="Helical" evidence="9">
    <location>
        <begin position="216"/>
        <end position="239"/>
    </location>
</feature>
<comment type="caution">
    <text evidence="10">The sequence shown here is derived from an EMBL/GenBank/DDBJ whole genome shotgun (WGS) entry which is preliminary data.</text>
</comment>
<evidence type="ECO:0000256" key="7">
    <source>
        <dbReference type="ARBA" id="ARBA00023136"/>
    </source>
</evidence>
<evidence type="ECO:0000256" key="5">
    <source>
        <dbReference type="ARBA" id="ARBA00022984"/>
    </source>
</evidence>
<sequence length="628" mass="66604">MTDDSRPSLGQLYSQHAAPPRPPQAPESGASLGALYAEWIGEDSGYLPVADPEVVAARRAQLEADAAAGSGVPTDAATGAAGPDAGTAIPGQEQSAGGGIGRASAIMAAGTLVSRMLGFVRTILLGALILDTVGNVWTTANQLPNAIYLLLAGGVINAVLVPQITRALTHKDGGQAYTDRLLTLAMTILLGATIVFTAASPLVFKIGYVASSGDTFKLGVVFTLICMPQLFFYGLYTLFGEVLNARSRFGALMWAPALANIFAIAGIVWLLVTADHRPVRDPGDWTTTQTLILAGSATLGIVAQALVLIVPLRRSGYRWRPNFTFRGVGLRATSKIAGWASAAVVVQQIGVQIVNNNVLNSQPTANQAQSYAFLFFMLPHSLVTLSLITALFTRMSRAAHAGSTRAVTEDARLSLRLSSVATIAATFGALVAAGPLAHFFYGAELGTAVERQTIAMMLGIVPFTVIVVVQRVFFAYEDARTPFVMQVVCTIVTAIFAIPSLLLPGAWVGVGVALAGSIAYVVEAYFGFRWLRQRRLPRLHIVDVMQTWVRLAVSGVLALVVAFAVRYALSFVLGDSTRTANLVILVGAAVSFMALYVVIARRLHVREVEELVSVVLSKLGGVRRLVSR</sequence>
<dbReference type="InterPro" id="IPR051050">
    <property type="entry name" value="Lipid_II_flippase_MurJ/MviN"/>
</dbReference>
<feature type="region of interest" description="Disordered" evidence="8">
    <location>
        <begin position="1"/>
        <end position="30"/>
    </location>
</feature>
<evidence type="ECO:0000256" key="8">
    <source>
        <dbReference type="SAM" id="MobiDB-lite"/>
    </source>
</evidence>
<feature type="transmembrane region" description="Helical" evidence="9">
    <location>
        <begin position="181"/>
        <end position="204"/>
    </location>
</feature>
<accession>A0A849AGP9</accession>
<dbReference type="InterPro" id="IPR004268">
    <property type="entry name" value="MurJ"/>
</dbReference>
<evidence type="ECO:0000256" key="3">
    <source>
        <dbReference type="ARBA" id="ARBA00022692"/>
    </source>
</evidence>
<gene>
    <name evidence="10" type="primary">murJ</name>
    <name evidence="10" type="ORF">HJ588_04070</name>
</gene>
<evidence type="ECO:0000313" key="10">
    <source>
        <dbReference type="EMBL" id="NNG38451.1"/>
    </source>
</evidence>
<feature type="transmembrane region" description="Helical" evidence="9">
    <location>
        <begin position="413"/>
        <end position="441"/>
    </location>
</feature>
<dbReference type="Proteomes" id="UP000557772">
    <property type="component" value="Unassembled WGS sequence"/>
</dbReference>
<feature type="transmembrane region" description="Helical" evidence="9">
    <location>
        <begin position="292"/>
        <end position="312"/>
    </location>
</feature>
<evidence type="ECO:0000256" key="6">
    <source>
        <dbReference type="ARBA" id="ARBA00022989"/>
    </source>
</evidence>
<name>A0A849AGP9_9MICO</name>
<dbReference type="AlphaFoldDB" id="A0A849AGP9"/>
<dbReference type="GO" id="GO:0015648">
    <property type="term" value="F:lipid-linked peptidoglycan transporter activity"/>
    <property type="evidence" value="ECO:0007669"/>
    <property type="project" value="TreeGrafter"/>
</dbReference>
<feature type="compositionally biased region" description="Low complexity" evidence="8">
    <location>
        <begin position="67"/>
        <end position="88"/>
    </location>
</feature>
<feature type="transmembrane region" description="Helical" evidence="9">
    <location>
        <begin position="453"/>
        <end position="476"/>
    </location>
</feature>
<evidence type="ECO:0000256" key="9">
    <source>
        <dbReference type="SAM" id="Phobius"/>
    </source>
</evidence>
<evidence type="ECO:0000256" key="2">
    <source>
        <dbReference type="ARBA" id="ARBA00022475"/>
    </source>
</evidence>
<keyword evidence="5" id="KW-0573">Peptidoglycan synthesis</keyword>
<feature type="transmembrane region" description="Helical" evidence="9">
    <location>
        <begin position="146"/>
        <end position="169"/>
    </location>
</feature>
<dbReference type="CDD" id="cd13123">
    <property type="entry name" value="MATE_MurJ_like"/>
    <property type="match status" value="1"/>
</dbReference>
<dbReference type="GO" id="GO:0005886">
    <property type="term" value="C:plasma membrane"/>
    <property type="evidence" value="ECO:0007669"/>
    <property type="project" value="UniProtKB-SubCell"/>
</dbReference>
<keyword evidence="4" id="KW-0133">Cell shape</keyword>
<dbReference type="GO" id="GO:0008360">
    <property type="term" value="P:regulation of cell shape"/>
    <property type="evidence" value="ECO:0007669"/>
    <property type="project" value="UniProtKB-KW"/>
</dbReference>
<dbReference type="NCBIfam" id="TIGR01695">
    <property type="entry name" value="murJ_mviN"/>
    <property type="match status" value="1"/>
</dbReference>
<dbReference type="EMBL" id="JABENB010000001">
    <property type="protein sequence ID" value="NNG38451.1"/>
    <property type="molecule type" value="Genomic_DNA"/>
</dbReference>
<proteinExistence type="predicted"/>
<organism evidence="10 11">
    <name type="scientific">Flexivirga aerilata</name>
    <dbReference type="NCBI Taxonomy" id="1656889"/>
    <lineage>
        <taxon>Bacteria</taxon>
        <taxon>Bacillati</taxon>
        <taxon>Actinomycetota</taxon>
        <taxon>Actinomycetes</taxon>
        <taxon>Micrococcales</taxon>
        <taxon>Dermacoccaceae</taxon>
        <taxon>Flexivirga</taxon>
    </lineage>
</organism>
<feature type="transmembrane region" description="Helical" evidence="9">
    <location>
        <begin position="548"/>
        <end position="569"/>
    </location>
</feature>
<keyword evidence="3 9" id="KW-0812">Transmembrane</keyword>
<feature type="transmembrane region" description="Helical" evidence="9">
    <location>
        <begin position="508"/>
        <end position="528"/>
    </location>
</feature>
<keyword evidence="6 9" id="KW-1133">Transmembrane helix</keyword>
<evidence type="ECO:0000256" key="1">
    <source>
        <dbReference type="ARBA" id="ARBA00004651"/>
    </source>
</evidence>
<dbReference type="PRINTS" id="PR01806">
    <property type="entry name" value="VIRFACTRMVIN"/>
</dbReference>
<feature type="transmembrane region" description="Helical" evidence="9">
    <location>
        <begin position="251"/>
        <end position="272"/>
    </location>
</feature>
<dbReference type="RefSeq" id="WP_171152172.1">
    <property type="nucleotide sequence ID" value="NZ_JABENB010000001.1"/>
</dbReference>